<dbReference type="CDD" id="cd00187">
    <property type="entry name" value="TOP4c"/>
    <property type="match status" value="1"/>
</dbReference>
<evidence type="ECO:0000256" key="10">
    <source>
        <dbReference type="PROSITE-ProRule" id="PRU01384"/>
    </source>
</evidence>
<dbReference type="FunFam" id="2.120.10.90:FF:000005">
    <property type="entry name" value="DNA topoisomerase 4 subunit A"/>
    <property type="match status" value="1"/>
</dbReference>
<keyword evidence="13" id="KW-1185">Reference proteome</keyword>
<evidence type="ECO:0000256" key="6">
    <source>
        <dbReference type="ARBA" id="ARBA00023125"/>
    </source>
</evidence>
<keyword evidence="5 9" id="KW-0799">Topoisomerase</keyword>
<dbReference type="AlphaFoldDB" id="A0A6V8LZC6"/>
<evidence type="ECO:0000256" key="2">
    <source>
        <dbReference type="ARBA" id="ARBA00008263"/>
    </source>
</evidence>
<dbReference type="EC" id="5.6.2.2" evidence="9"/>
<dbReference type="Gene3D" id="3.90.199.10">
    <property type="entry name" value="Topoisomerase II, domain 5"/>
    <property type="match status" value="1"/>
</dbReference>
<dbReference type="NCBIfam" id="NF004043">
    <property type="entry name" value="PRK05560.1"/>
    <property type="match status" value="1"/>
</dbReference>
<dbReference type="GO" id="GO:0005524">
    <property type="term" value="F:ATP binding"/>
    <property type="evidence" value="ECO:0007669"/>
    <property type="project" value="UniProtKB-UniRule"/>
</dbReference>
<evidence type="ECO:0000256" key="3">
    <source>
        <dbReference type="ARBA" id="ARBA00022741"/>
    </source>
</evidence>
<evidence type="ECO:0000256" key="7">
    <source>
        <dbReference type="ARBA" id="ARBA00023235"/>
    </source>
</evidence>
<dbReference type="GO" id="GO:0006261">
    <property type="term" value="P:DNA-templated DNA replication"/>
    <property type="evidence" value="ECO:0007669"/>
    <property type="project" value="UniProtKB-UniRule"/>
</dbReference>
<evidence type="ECO:0000313" key="13">
    <source>
        <dbReference type="Proteomes" id="UP000494245"/>
    </source>
</evidence>
<dbReference type="NCBIfam" id="NF004044">
    <property type="entry name" value="PRK05561.1"/>
    <property type="match status" value="1"/>
</dbReference>
<dbReference type="GO" id="GO:0003677">
    <property type="term" value="F:DNA binding"/>
    <property type="evidence" value="ECO:0007669"/>
    <property type="project" value="UniProtKB-UniRule"/>
</dbReference>
<dbReference type="FunFam" id="3.90.199.10:FF:000001">
    <property type="entry name" value="DNA gyrase subunit A"/>
    <property type="match status" value="1"/>
</dbReference>
<name>A0A6V8LZC6_9BACT</name>
<dbReference type="SUPFAM" id="SSF101904">
    <property type="entry name" value="GyrA/ParC C-terminal domain-like"/>
    <property type="match status" value="1"/>
</dbReference>
<dbReference type="InterPro" id="IPR013758">
    <property type="entry name" value="Topo_IIA_A/C_ab"/>
</dbReference>
<evidence type="ECO:0000256" key="5">
    <source>
        <dbReference type="ARBA" id="ARBA00023029"/>
    </source>
</evidence>
<dbReference type="SUPFAM" id="SSF56719">
    <property type="entry name" value="Type II DNA topoisomerase"/>
    <property type="match status" value="1"/>
</dbReference>
<evidence type="ECO:0000256" key="9">
    <source>
        <dbReference type="HAMAP-Rule" id="MF_01897"/>
    </source>
</evidence>
<dbReference type="InterPro" id="IPR002205">
    <property type="entry name" value="Topo_IIA_dom_A"/>
</dbReference>
<dbReference type="Gene3D" id="1.10.268.10">
    <property type="entry name" value="Topoisomerase, domain 3"/>
    <property type="match status" value="1"/>
</dbReference>
<dbReference type="FunFam" id="3.30.1360.40:FF:000002">
    <property type="entry name" value="DNA gyrase subunit A"/>
    <property type="match status" value="1"/>
</dbReference>
<dbReference type="PANTHER" id="PTHR43493">
    <property type="entry name" value="DNA GYRASE/TOPOISOMERASE SUBUNIT A"/>
    <property type="match status" value="1"/>
</dbReference>
<dbReference type="Gene3D" id="2.120.10.90">
    <property type="entry name" value="DNA gyrase/topoisomerase IV, subunit A, C-terminal"/>
    <property type="match status" value="1"/>
</dbReference>
<reference evidence="12 13" key="1">
    <citation type="submission" date="2020-04" db="EMBL/GenBank/DDBJ databases">
        <authorList>
            <consortium name="Desulfovibrio sp. FSS-1 genome sequencing consortium"/>
            <person name="Shimoshige H."/>
            <person name="Kobayashi H."/>
            <person name="Maekawa T."/>
        </authorList>
    </citation>
    <scope>NUCLEOTIDE SEQUENCE [LARGE SCALE GENOMIC DNA]</scope>
    <source>
        <strain evidence="12 13">SIID29052-01</strain>
    </source>
</reference>
<dbReference type="PANTHER" id="PTHR43493:SF5">
    <property type="entry name" value="DNA GYRASE SUBUNIT A, CHLOROPLASTIC_MITOCHONDRIAL"/>
    <property type="match status" value="1"/>
</dbReference>
<protein>
    <recommendedName>
        <fullName evidence="9">DNA gyrase subunit A</fullName>
        <ecNumber evidence="9">5.6.2.2</ecNumber>
    </recommendedName>
</protein>
<dbReference type="Pfam" id="PF00521">
    <property type="entry name" value="DNA_topoisoIV"/>
    <property type="match status" value="1"/>
</dbReference>
<evidence type="ECO:0000256" key="1">
    <source>
        <dbReference type="ARBA" id="ARBA00000185"/>
    </source>
</evidence>
<dbReference type="GO" id="GO:0005694">
    <property type="term" value="C:chromosome"/>
    <property type="evidence" value="ECO:0007669"/>
    <property type="project" value="InterPro"/>
</dbReference>
<evidence type="ECO:0000256" key="8">
    <source>
        <dbReference type="ARBA" id="ARBA00063644"/>
    </source>
</evidence>
<dbReference type="RefSeq" id="WP_173086315.1">
    <property type="nucleotide sequence ID" value="NZ_BLTE01000016.1"/>
</dbReference>
<feature type="active site" description="O-(5'-phospho-DNA)-tyrosine intermediate" evidence="9 10">
    <location>
        <position position="116"/>
    </location>
</feature>
<keyword evidence="9" id="KW-0963">Cytoplasm</keyword>
<dbReference type="InterPro" id="IPR006691">
    <property type="entry name" value="GyrA/parC_rep"/>
</dbReference>
<dbReference type="GO" id="GO:0034335">
    <property type="term" value="F:DNA negative supercoiling activity"/>
    <property type="evidence" value="ECO:0007669"/>
    <property type="project" value="UniProtKB-ARBA"/>
</dbReference>
<dbReference type="InterPro" id="IPR035516">
    <property type="entry name" value="Gyrase/topoIV_suA_C"/>
</dbReference>
<dbReference type="GO" id="GO:0006265">
    <property type="term" value="P:DNA topological change"/>
    <property type="evidence" value="ECO:0007669"/>
    <property type="project" value="UniProtKB-UniRule"/>
</dbReference>
<gene>
    <name evidence="9 12" type="primary">gyrA</name>
    <name evidence="12" type="ORF">NNJEOMEG_03231</name>
</gene>
<keyword evidence="6 9" id="KW-0238">DNA-binding</keyword>
<evidence type="ECO:0000313" key="12">
    <source>
        <dbReference type="EMBL" id="GFK95369.1"/>
    </source>
</evidence>
<comment type="similarity">
    <text evidence="2 9">Belongs to the type II topoisomerase GyrA/ParC subunit family.</text>
</comment>
<evidence type="ECO:0000259" key="11">
    <source>
        <dbReference type="PROSITE" id="PS52040"/>
    </source>
</evidence>
<dbReference type="InterPro" id="IPR013760">
    <property type="entry name" value="Topo_IIA-like_dom_sf"/>
</dbReference>
<dbReference type="InterPro" id="IPR050220">
    <property type="entry name" value="Type_II_DNA_Topoisomerases"/>
</dbReference>
<evidence type="ECO:0000256" key="4">
    <source>
        <dbReference type="ARBA" id="ARBA00022840"/>
    </source>
</evidence>
<comment type="function">
    <text evidence="9">A type II topoisomerase that negatively supercoils closed circular double-stranded (ds) DNA in an ATP-dependent manner to modulate DNA topology and maintain chromosomes in an underwound state. Negative supercoiling favors strand separation, and DNA replication, transcription, recombination and repair, all of which involve strand separation. Also able to catalyze the interconversion of other topological isomers of dsDNA rings, including catenanes and knotted rings. Type II topoisomerases break and join 2 DNA strands simultaneously in an ATP-dependent manner.</text>
</comment>
<dbReference type="InterPro" id="IPR005743">
    <property type="entry name" value="GyrA"/>
</dbReference>
<dbReference type="FunFam" id="1.10.268.10:FF:000001">
    <property type="entry name" value="DNA gyrase subunit A"/>
    <property type="match status" value="1"/>
</dbReference>
<dbReference type="PROSITE" id="PS52040">
    <property type="entry name" value="TOPO_IIA"/>
    <property type="match status" value="1"/>
</dbReference>
<comment type="catalytic activity">
    <reaction evidence="1 9 10">
        <text>ATP-dependent breakage, passage and rejoining of double-stranded DNA.</text>
        <dbReference type="EC" id="5.6.2.2"/>
    </reaction>
</comment>
<reference evidence="12 13" key="2">
    <citation type="submission" date="2020-05" db="EMBL/GenBank/DDBJ databases">
        <title>Draft genome sequence of Desulfovibrio sp. strainFSS-1.</title>
        <authorList>
            <person name="Shimoshige H."/>
            <person name="Kobayashi H."/>
            <person name="Maekawa T."/>
        </authorList>
    </citation>
    <scope>NUCLEOTIDE SEQUENCE [LARGE SCALE GENOMIC DNA]</scope>
    <source>
        <strain evidence="12 13">SIID29052-01</strain>
    </source>
</reference>
<comment type="subunit">
    <text evidence="9">Heterotetramer, composed of two GyrA and two GyrB chains. In the heterotetramer, GyrA contains the active site tyrosine that forms a transient covalent intermediate with DNA, while GyrB binds cofactors and catalyzes ATP hydrolysis.</text>
</comment>
<dbReference type="NCBIfam" id="TIGR01063">
    <property type="entry name" value="gyrA"/>
    <property type="match status" value="1"/>
</dbReference>
<keyword evidence="3 9" id="KW-0547">Nucleotide-binding</keyword>
<comment type="subcellular location">
    <subcellularLocation>
        <location evidence="9">Cytoplasm</location>
    </subcellularLocation>
</comment>
<dbReference type="GO" id="GO:0009330">
    <property type="term" value="C:DNA topoisomerase type II (double strand cut, ATP-hydrolyzing) complex"/>
    <property type="evidence" value="ECO:0007669"/>
    <property type="project" value="TreeGrafter"/>
</dbReference>
<comment type="miscellaneous">
    <text evidence="9">Few gyrases are as efficient as E.coli at forming negative supercoils. Not all organisms have 2 type II topoisomerases; in organisms with a single type II topoisomerase this enzyme also has to decatenate newly replicated chromosomes.</text>
</comment>
<dbReference type="Proteomes" id="UP000494245">
    <property type="component" value="Unassembled WGS sequence"/>
</dbReference>
<sequence length="813" mass="90479">MLDQISIEEELKKSYLEYSLSVIVGRAIPDVRDGLKPVHRRILFAMHELSNSYNRPYKKSARIVGDVIGKYHPHGDSAVYDALVRMAQDFSMRDPLVDGQGNFGSIDGDAAAAMRYTEVRMSRLTSEFLGDIDKETVDFRPNYDNSLHEPSVLPTKVPNLLLNGSAGIAVGMATNIPPHNLSELCDALLLIIDSPDCSVDEVIRRVPGPDFPTGAAIYGGQGLLDAYRTGRGSIKIRGKAEVEQQKKGHELVVIREIPFALNKSSLVEKIAQLIGEKKIDGVSDLRDESDRKGIRIVLELKRGVIPDIVINSLYKFTPLETSFGINMLVVAGNRPALCNLKQVLEYFLDHRKEVILRRSRHDLRKSEERAHILEGLRIALDNIDEVVRIIRASKTPLEARQNLMDRFELSERQSQAILDMRLQRLTNLEREKLLEEYAELLKLIEYLRSILENEEVLRGVIRDEVREIKDKYSTPRRTEILPSLEGIDIEDLIPDENVVITLSRRGYIKRTPLDTYQQQRRGGKGIAGVHTSAEDFIQSFCTTTNHQYLLLFTNLGKMHQLKVHQVPEGSRTAKGMHIANLLPMDKEEFIATALTIREFTPDRYFLFVTRKGMVKRTEIDLYKNVRTGGIRAVNLNDGDELLDVKEVPANAEILLATELGMGIRFSVGDVRPMGRSAAGVKGIALDGKDRVASGVVFGDPERNQVLTVSANGFGKRTDVDLYRLQSRSGKGVINMKVTHKTGHVIGATSVCDTDDILLLTSANKIIRTSVGSVRNVGRAAQGVTLVAMDDGTQVIGFDVADGSNGENASENAS</sequence>
<accession>A0A6V8LZC6</accession>
<dbReference type="HAMAP" id="MF_01897">
    <property type="entry name" value="GyrA"/>
    <property type="match status" value="1"/>
</dbReference>
<proteinExistence type="inferred from homology"/>
<dbReference type="Gene3D" id="3.30.1360.40">
    <property type="match status" value="1"/>
</dbReference>
<feature type="short sequence motif" description="GyrA-box" evidence="9">
    <location>
        <begin position="519"/>
        <end position="525"/>
    </location>
</feature>
<dbReference type="EMBL" id="BLTE01000016">
    <property type="protein sequence ID" value="GFK95369.1"/>
    <property type="molecule type" value="Genomic_DNA"/>
</dbReference>
<dbReference type="GO" id="GO:0005737">
    <property type="term" value="C:cytoplasm"/>
    <property type="evidence" value="ECO:0007669"/>
    <property type="project" value="UniProtKB-SubCell"/>
</dbReference>
<feature type="domain" description="Topo IIA-type catalytic" evidence="11">
    <location>
        <begin position="28"/>
        <end position="492"/>
    </location>
</feature>
<dbReference type="Pfam" id="PF03989">
    <property type="entry name" value="DNA_gyraseA_C"/>
    <property type="match status" value="6"/>
</dbReference>
<comment type="caution">
    <text evidence="12">The sequence shown here is derived from an EMBL/GenBank/DDBJ whole genome shotgun (WGS) entry which is preliminary data.</text>
</comment>
<dbReference type="SMART" id="SM00434">
    <property type="entry name" value="TOP4c"/>
    <property type="match status" value="1"/>
</dbReference>
<comment type="subunit">
    <text evidence="8">Heterotetramer composed of ParC and ParE.</text>
</comment>
<keyword evidence="4 9" id="KW-0067">ATP-binding</keyword>
<dbReference type="InterPro" id="IPR013757">
    <property type="entry name" value="Topo_IIA_A_a_sf"/>
</dbReference>
<organism evidence="12 13">
    <name type="scientific">Fundidesulfovibrio magnetotacticus</name>
    <dbReference type="NCBI Taxonomy" id="2730080"/>
    <lineage>
        <taxon>Bacteria</taxon>
        <taxon>Pseudomonadati</taxon>
        <taxon>Thermodesulfobacteriota</taxon>
        <taxon>Desulfovibrionia</taxon>
        <taxon>Desulfovibrionales</taxon>
        <taxon>Desulfovibrionaceae</taxon>
        <taxon>Fundidesulfovibrio</taxon>
    </lineage>
</organism>
<keyword evidence="7 9" id="KW-0413">Isomerase</keyword>